<dbReference type="EMBL" id="CM004387">
    <property type="protein sequence ID" value="KAG8661736.1"/>
    <property type="molecule type" value="Genomic_DNA"/>
</dbReference>
<accession>A0ACB7IF81</accession>
<sequence length="107" mass="12090">MVNQGEDVAGVIPSIGLQYVGPKLDAMKAVADAHAKRSLELFEISLRDYKAQLEEDPIVHRRLSSLHDTLLEQNLYRLIEPFSRVEIAHIADQIELPVEHVEKNHLG</sequence>
<reference evidence="2" key="1">
    <citation type="journal article" date="2016" name="Nat. Biotechnol.">
        <title>Sequencing wild and cultivated cassava and related species reveals extensive interspecific hybridization and genetic diversity.</title>
        <authorList>
            <person name="Bredeson J.V."/>
            <person name="Lyons J.B."/>
            <person name="Prochnik S.E."/>
            <person name="Wu G.A."/>
            <person name="Ha C.M."/>
            <person name="Edsinger-Gonzales E."/>
            <person name="Grimwood J."/>
            <person name="Schmutz J."/>
            <person name="Rabbi I.Y."/>
            <person name="Egesi C."/>
            <person name="Nauluvula P."/>
            <person name="Lebot V."/>
            <person name="Ndunguru J."/>
            <person name="Mkamilo G."/>
            <person name="Bart R.S."/>
            <person name="Setter T.L."/>
            <person name="Gleadow R.M."/>
            <person name="Kulakow P."/>
            <person name="Ferguson M.E."/>
            <person name="Rounsley S."/>
            <person name="Rokhsar D.S."/>
        </authorList>
    </citation>
    <scope>NUCLEOTIDE SEQUENCE [LARGE SCALE GENOMIC DNA]</scope>
    <source>
        <strain evidence="2">cv. AM560-2</strain>
    </source>
</reference>
<comment type="caution">
    <text evidence="1">The sequence shown here is derived from an EMBL/GenBank/DDBJ whole genome shotgun (WGS) entry which is preliminary data.</text>
</comment>
<name>A0ACB7IF81_MANES</name>
<proteinExistence type="predicted"/>
<organism evidence="1 2">
    <name type="scientific">Manihot esculenta</name>
    <name type="common">Cassava</name>
    <name type="synonym">Jatropha manihot</name>
    <dbReference type="NCBI Taxonomy" id="3983"/>
    <lineage>
        <taxon>Eukaryota</taxon>
        <taxon>Viridiplantae</taxon>
        <taxon>Streptophyta</taxon>
        <taxon>Embryophyta</taxon>
        <taxon>Tracheophyta</taxon>
        <taxon>Spermatophyta</taxon>
        <taxon>Magnoliopsida</taxon>
        <taxon>eudicotyledons</taxon>
        <taxon>Gunneridae</taxon>
        <taxon>Pentapetalae</taxon>
        <taxon>rosids</taxon>
        <taxon>fabids</taxon>
        <taxon>Malpighiales</taxon>
        <taxon>Euphorbiaceae</taxon>
        <taxon>Crotonoideae</taxon>
        <taxon>Manihoteae</taxon>
        <taxon>Manihot</taxon>
    </lineage>
</organism>
<protein>
    <submittedName>
        <fullName evidence="1">Uncharacterized protein</fullName>
    </submittedName>
</protein>
<evidence type="ECO:0000313" key="2">
    <source>
        <dbReference type="Proteomes" id="UP000091857"/>
    </source>
</evidence>
<dbReference type="Proteomes" id="UP000091857">
    <property type="component" value="Chromosome 1"/>
</dbReference>
<gene>
    <name evidence="1" type="ORF">MANES_01G034250v8</name>
</gene>
<keyword evidence="2" id="KW-1185">Reference proteome</keyword>
<evidence type="ECO:0000313" key="1">
    <source>
        <dbReference type="EMBL" id="KAG8661736.1"/>
    </source>
</evidence>